<evidence type="ECO:0000256" key="3">
    <source>
        <dbReference type="SAM" id="Phobius"/>
    </source>
</evidence>
<dbReference type="GO" id="GO:0016787">
    <property type="term" value="F:hydrolase activity"/>
    <property type="evidence" value="ECO:0007669"/>
    <property type="project" value="UniProtKB-KW"/>
</dbReference>
<protein>
    <recommendedName>
        <fullName evidence="6">Class C sortase</fullName>
    </recommendedName>
</protein>
<evidence type="ECO:0000256" key="2">
    <source>
        <dbReference type="PIRSR" id="PIRSR605754-1"/>
    </source>
</evidence>
<evidence type="ECO:0008006" key="6">
    <source>
        <dbReference type="Google" id="ProtNLM"/>
    </source>
</evidence>
<evidence type="ECO:0000256" key="1">
    <source>
        <dbReference type="ARBA" id="ARBA00022801"/>
    </source>
</evidence>
<evidence type="ECO:0000313" key="4">
    <source>
        <dbReference type="EMBL" id="BEH01774.1"/>
    </source>
</evidence>
<dbReference type="NCBIfam" id="NF033745">
    <property type="entry name" value="class_C_sortase"/>
    <property type="match status" value="1"/>
</dbReference>
<keyword evidence="3" id="KW-1133">Transmembrane helix</keyword>
<keyword evidence="3" id="KW-0472">Membrane</keyword>
<dbReference type="KEGG" id="broo:brsh051_10550"/>
<dbReference type="InterPro" id="IPR005754">
    <property type="entry name" value="Sortase"/>
</dbReference>
<dbReference type="InterPro" id="IPR042002">
    <property type="entry name" value="Sortase_C"/>
</dbReference>
<keyword evidence="1" id="KW-0378">Hydrolase</keyword>
<evidence type="ECO:0000313" key="5">
    <source>
        <dbReference type="Proteomes" id="UP001431656"/>
    </source>
</evidence>
<dbReference type="RefSeq" id="WP_286268103.1">
    <property type="nucleotide sequence ID" value="NZ_AP028056.1"/>
</dbReference>
<reference evidence="4" key="1">
    <citation type="journal article" date="2024" name="Int. J. Syst. Evol. Microbiol.">
        <title>Brooklawnia propionicigenes sp. nov., a facultatively anaerobic, propionate-producing bacterium isolated from a methanogenic reactor treating waste from cattle farms.</title>
        <authorList>
            <person name="Akita Y."/>
            <person name="Ueki A."/>
            <person name="Tonouchi A."/>
            <person name="Sugawara Y."/>
            <person name="Honma S."/>
            <person name="Kaku N."/>
            <person name="Ueki K."/>
        </authorList>
    </citation>
    <scope>NUCLEOTIDE SEQUENCE</scope>
    <source>
        <strain evidence="4">SH051</strain>
    </source>
</reference>
<dbReference type="SUPFAM" id="SSF63817">
    <property type="entry name" value="Sortase"/>
    <property type="match status" value="1"/>
</dbReference>
<dbReference type="NCBIfam" id="TIGR01076">
    <property type="entry name" value="sortase_fam"/>
    <property type="match status" value="1"/>
</dbReference>
<dbReference type="EMBL" id="AP028056">
    <property type="protein sequence ID" value="BEH01774.1"/>
    <property type="molecule type" value="Genomic_DNA"/>
</dbReference>
<dbReference type="Proteomes" id="UP001431656">
    <property type="component" value="Chromosome"/>
</dbReference>
<dbReference type="AlphaFoldDB" id="A0AAN0KDB4"/>
<proteinExistence type="predicted"/>
<organism evidence="4 5">
    <name type="scientific">Brooklawnia propionicigenes</name>
    <dbReference type="NCBI Taxonomy" id="3041175"/>
    <lineage>
        <taxon>Bacteria</taxon>
        <taxon>Bacillati</taxon>
        <taxon>Actinomycetota</taxon>
        <taxon>Actinomycetes</taxon>
        <taxon>Propionibacteriales</taxon>
        <taxon>Propionibacteriaceae</taxon>
        <taxon>Brooklawnia</taxon>
    </lineage>
</organism>
<feature type="transmembrane region" description="Helical" evidence="3">
    <location>
        <begin position="25"/>
        <end position="50"/>
    </location>
</feature>
<sequence length="301" mass="32361">MLDVDSRPDQVGGSPARGRRWRMPWFTAAMSLLILIGVLVLMYPSVASWFSQYNQSSLIEDVVGADVEKGPPSRLEAEIAKAEAYNEALTGGALLSPASNVPTGQGEVEGEFDYNQLLSINGTGTMGRLKIPSIDVDLPIYHGTSDAVLEKGVGHLQGTSLPVGGVSQHSVLTAHRGLPSATLFDNLDKVKMGDRFTVEVFGEVLTYQVISTQVVQPDQTQPLMPQYGRDLVTLVTCTPLGINTHRILVTGERVTPTPIEDVQAAGAKPDVPGFPWWTLVIGGSFIVLTGYVVYSGRVADR</sequence>
<dbReference type="Pfam" id="PF04203">
    <property type="entry name" value="Sortase"/>
    <property type="match status" value="1"/>
</dbReference>
<dbReference type="CDD" id="cd05827">
    <property type="entry name" value="Sortase_C"/>
    <property type="match status" value="1"/>
</dbReference>
<gene>
    <name evidence="4" type="ORF">brsh051_10550</name>
</gene>
<feature type="active site" description="Proton donor/acceptor" evidence="2">
    <location>
        <position position="175"/>
    </location>
</feature>
<feature type="active site" description="Acyl-thioester intermediate" evidence="2">
    <location>
        <position position="237"/>
    </location>
</feature>
<dbReference type="InterPro" id="IPR023365">
    <property type="entry name" value="Sortase_dom-sf"/>
</dbReference>
<dbReference type="Gene3D" id="2.40.260.10">
    <property type="entry name" value="Sortase"/>
    <property type="match status" value="1"/>
</dbReference>
<keyword evidence="3" id="KW-0812">Transmembrane</keyword>
<accession>A0AAN0KDB4</accession>
<feature type="transmembrane region" description="Helical" evidence="3">
    <location>
        <begin position="274"/>
        <end position="294"/>
    </location>
</feature>
<name>A0AAN0KDB4_9ACTN</name>
<keyword evidence="5" id="KW-1185">Reference proteome</keyword>